<sequence>MIGGRLGQVARPVHDRRRDRVPRASLDLPGDVARLTASRASSRSIR</sequence>
<feature type="compositionally biased region" description="Basic and acidic residues" evidence="1">
    <location>
        <begin position="12"/>
        <end position="22"/>
    </location>
</feature>
<dbReference type="EMBL" id="CADCVT010000053">
    <property type="protein sequence ID" value="CAA9478227.1"/>
    <property type="molecule type" value="Genomic_DNA"/>
</dbReference>
<gene>
    <name evidence="2" type="ORF">AVDCRST_MAG85-491</name>
</gene>
<protein>
    <submittedName>
        <fullName evidence="2">Uncharacterized protein</fullName>
    </submittedName>
</protein>
<accession>A0A6J4RQ30</accession>
<evidence type="ECO:0000313" key="2">
    <source>
        <dbReference type="EMBL" id="CAA9478227.1"/>
    </source>
</evidence>
<proteinExistence type="predicted"/>
<evidence type="ECO:0000256" key="1">
    <source>
        <dbReference type="SAM" id="MobiDB-lite"/>
    </source>
</evidence>
<organism evidence="2">
    <name type="scientific">uncultured Solirubrobacteraceae bacterium</name>
    <dbReference type="NCBI Taxonomy" id="1162706"/>
    <lineage>
        <taxon>Bacteria</taxon>
        <taxon>Bacillati</taxon>
        <taxon>Actinomycetota</taxon>
        <taxon>Thermoleophilia</taxon>
        <taxon>Solirubrobacterales</taxon>
        <taxon>Solirubrobacteraceae</taxon>
        <taxon>environmental samples</taxon>
    </lineage>
</organism>
<name>A0A6J4RQ30_9ACTN</name>
<feature type="region of interest" description="Disordered" evidence="1">
    <location>
        <begin position="1"/>
        <end position="26"/>
    </location>
</feature>
<reference evidence="2" key="1">
    <citation type="submission" date="2020-02" db="EMBL/GenBank/DDBJ databases">
        <authorList>
            <person name="Meier V. D."/>
        </authorList>
    </citation>
    <scope>NUCLEOTIDE SEQUENCE</scope>
    <source>
        <strain evidence="2">AVDCRST_MAG85</strain>
    </source>
</reference>
<dbReference type="AlphaFoldDB" id="A0A6J4RQ30"/>